<evidence type="ECO:0000313" key="3">
    <source>
        <dbReference type="Proteomes" id="UP001149165"/>
    </source>
</evidence>
<sequence>MKFFNVAIAALFAGLVAAGPVEIEKRCSAVGSPCGAASQCCSGACALGPVGAPGSSSIGKCLP</sequence>
<reference evidence="2" key="2">
    <citation type="journal article" date="2023" name="IMA Fungus">
        <title>Comparative genomic study of the Penicillium genus elucidates a diverse pangenome and 15 lateral gene transfer events.</title>
        <authorList>
            <person name="Petersen C."/>
            <person name="Sorensen T."/>
            <person name="Nielsen M.R."/>
            <person name="Sondergaard T.E."/>
            <person name="Sorensen J.L."/>
            <person name="Fitzpatrick D.A."/>
            <person name="Frisvad J.C."/>
            <person name="Nielsen K.L."/>
        </authorList>
    </citation>
    <scope>NUCLEOTIDE SEQUENCE</scope>
    <source>
        <strain evidence="2">IBT 30069</strain>
    </source>
</reference>
<organism evidence="2 3">
    <name type="scientific">Penicillium angulare</name>
    <dbReference type="NCBI Taxonomy" id="116970"/>
    <lineage>
        <taxon>Eukaryota</taxon>
        <taxon>Fungi</taxon>
        <taxon>Dikarya</taxon>
        <taxon>Ascomycota</taxon>
        <taxon>Pezizomycotina</taxon>
        <taxon>Eurotiomycetes</taxon>
        <taxon>Eurotiomycetidae</taxon>
        <taxon>Eurotiales</taxon>
        <taxon>Aspergillaceae</taxon>
        <taxon>Penicillium</taxon>
    </lineage>
</organism>
<keyword evidence="3" id="KW-1185">Reference proteome</keyword>
<gene>
    <name evidence="2" type="ORF">N7456_000970</name>
</gene>
<evidence type="ECO:0000256" key="1">
    <source>
        <dbReference type="SAM" id="SignalP"/>
    </source>
</evidence>
<keyword evidence="1" id="KW-0732">Signal</keyword>
<feature type="chain" id="PRO_5040872522" description="Hydrophobin" evidence="1">
    <location>
        <begin position="19"/>
        <end position="63"/>
    </location>
</feature>
<protein>
    <recommendedName>
        <fullName evidence="4">Hydrophobin</fullName>
    </recommendedName>
</protein>
<accession>A0A9W9GD74</accession>
<feature type="signal peptide" evidence="1">
    <location>
        <begin position="1"/>
        <end position="18"/>
    </location>
</feature>
<comment type="caution">
    <text evidence="2">The sequence shown here is derived from an EMBL/GenBank/DDBJ whole genome shotgun (WGS) entry which is preliminary data.</text>
</comment>
<name>A0A9W9GD74_9EURO</name>
<reference evidence="2" key="1">
    <citation type="submission" date="2022-11" db="EMBL/GenBank/DDBJ databases">
        <authorList>
            <person name="Petersen C."/>
        </authorList>
    </citation>
    <scope>NUCLEOTIDE SEQUENCE</scope>
    <source>
        <strain evidence="2">IBT 30069</strain>
    </source>
</reference>
<evidence type="ECO:0008006" key="4">
    <source>
        <dbReference type="Google" id="ProtNLM"/>
    </source>
</evidence>
<dbReference type="AlphaFoldDB" id="A0A9W9GD74"/>
<dbReference type="Proteomes" id="UP001149165">
    <property type="component" value="Unassembled WGS sequence"/>
</dbReference>
<proteinExistence type="predicted"/>
<dbReference type="EMBL" id="JAPQKH010000001">
    <property type="protein sequence ID" value="KAJ5116622.1"/>
    <property type="molecule type" value="Genomic_DNA"/>
</dbReference>
<evidence type="ECO:0000313" key="2">
    <source>
        <dbReference type="EMBL" id="KAJ5116622.1"/>
    </source>
</evidence>